<reference evidence="1" key="2">
    <citation type="submission" date="2024-10" db="UniProtKB">
        <authorList>
            <consortium name="EnsemblProtists"/>
        </authorList>
    </citation>
    <scope>IDENTIFICATION</scope>
</reference>
<dbReference type="EnsemblProtists" id="EOD03670">
    <property type="protein sequence ID" value="EOD03670"/>
    <property type="gene ID" value="EMIHUDRAFT_259847"/>
</dbReference>
<accession>A0A0D3HXD5</accession>
<dbReference type="CDD" id="cd23767">
    <property type="entry name" value="IQCD"/>
    <property type="match status" value="1"/>
</dbReference>
<sequence length="193" mass="21886">MPRHSQPLLSVHPLPTSRCVSMDARQPSQEPLQDVVRRNLARRAQLERDGWLIVRVQARWRGYVVRRAVRELLNRAVAQPDLQRAKEYARSLLPRDQEGRLLPLSCDLACFRVFGDGVYCYMRWCKLMQFAFFVAFTLSLANLIHNVSGGELLSQHGTLLNRIFTATTLGNASTLNSSYGAVEVLVSAVFTWA</sequence>
<dbReference type="RefSeq" id="XP_005756099.1">
    <property type="nucleotide sequence ID" value="XM_005756042.1"/>
</dbReference>
<organism evidence="1 2">
    <name type="scientific">Emiliania huxleyi (strain CCMP1516)</name>
    <dbReference type="NCBI Taxonomy" id="280463"/>
    <lineage>
        <taxon>Eukaryota</taxon>
        <taxon>Haptista</taxon>
        <taxon>Haptophyta</taxon>
        <taxon>Prymnesiophyceae</taxon>
        <taxon>Isochrysidales</taxon>
        <taxon>Noelaerhabdaceae</taxon>
        <taxon>Emiliania</taxon>
    </lineage>
</organism>
<proteinExistence type="predicted"/>
<protein>
    <submittedName>
        <fullName evidence="1">Uncharacterized protein</fullName>
    </submittedName>
</protein>
<dbReference type="AlphaFoldDB" id="A0A0D3HXD5"/>
<dbReference type="PaxDb" id="2903-EOD03670"/>
<dbReference type="GeneID" id="17249820"/>
<dbReference type="KEGG" id="ehx:EMIHUDRAFT_259847"/>
<keyword evidence="2" id="KW-1185">Reference proteome</keyword>
<dbReference type="PROSITE" id="PS50096">
    <property type="entry name" value="IQ"/>
    <property type="match status" value="1"/>
</dbReference>
<reference evidence="2" key="1">
    <citation type="journal article" date="2013" name="Nature">
        <title>Pan genome of the phytoplankton Emiliania underpins its global distribution.</title>
        <authorList>
            <person name="Read B.A."/>
            <person name="Kegel J."/>
            <person name="Klute M.J."/>
            <person name="Kuo A."/>
            <person name="Lefebvre S.C."/>
            <person name="Maumus F."/>
            <person name="Mayer C."/>
            <person name="Miller J."/>
            <person name="Monier A."/>
            <person name="Salamov A."/>
            <person name="Young J."/>
            <person name="Aguilar M."/>
            <person name="Claverie J.M."/>
            <person name="Frickenhaus S."/>
            <person name="Gonzalez K."/>
            <person name="Herman E.K."/>
            <person name="Lin Y.C."/>
            <person name="Napier J."/>
            <person name="Ogata H."/>
            <person name="Sarno A.F."/>
            <person name="Shmutz J."/>
            <person name="Schroeder D."/>
            <person name="de Vargas C."/>
            <person name="Verret F."/>
            <person name="von Dassow P."/>
            <person name="Valentin K."/>
            <person name="Van de Peer Y."/>
            <person name="Wheeler G."/>
            <person name="Dacks J.B."/>
            <person name="Delwiche C.F."/>
            <person name="Dyhrman S.T."/>
            <person name="Glockner G."/>
            <person name="John U."/>
            <person name="Richards T."/>
            <person name="Worden A.Z."/>
            <person name="Zhang X."/>
            <person name="Grigoriev I.V."/>
            <person name="Allen A.E."/>
            <person name="Bidle K."/>
            <person name="Borodovsky M."/>
            <person name="Bowler C."/>
            <person name="Brownlee C."/>
            <person name="Cock J.M."/>
            <person name="Elias M."/>
            <person name="Gladyshev V.N."/>
            <person name="Groth M."/>
            <person name="Guda C."/>
            <person name="Hadaegh A."/>
            <person name="Iglesias-Rodriguez M.D."/>
            <person name="Jenkins J."/>
            <person name="Jones B.M."/>
            <person name="Lawson T."/>
            <person name="Leese F."/>
            <person name="Lindquist E."/>
            <person name="Lobanov A."/>
            <person name="Lomsadze A."/>
            <person name="Malik S.B."/>
            <person name="Marsh M.E."/>
            <person name="Mackinder L."/>
            <person name="Mock T."/>
            <person name="Mueller-Roeber B."/>
            <person name="Pagarete A."/>
            <person name="Parker M."/>
            <person name="Probert I."/>
            <person name="Quesneville H."/>
            <person name="Raines C."/>
            <person name="Rensing S.A."/>
            <person name="Riano-Pachon D.M."/>
            <person name="Richier S."/>
            <person name="Rokitta S."/>
            <person name="Shiraiwa Y."/>
            <person name="Soanes D.M."/>
            <person name="van der Giezen M."/>
            <person name="Wahlund T.M."/>
            <person name="Williams B."/>
            <person name="Wilson W."/>
            <person name="Wolfe G."/>
            <person name="Wurch L.L."/>
        </authorList>
    </citation>
    <scope>NUCLEOTIDE SEQUENCE</scope>
</reference>
<name>A0A0D3HXD5_EMIH1</name>
<evidence type="ECO:0000313" key="1">
    <source>
        <dbReference type="EnsemblProtists" id="EOD03670"/>
    </source>
</evidence>
<dbReference type="HOGENOM" id="CLU_1412253_0_0_1"/>
<dbReference type="Proteomes" id="UP000013827">
    <property type="component" value="Unassembled WGS sequence"/>
</dbReference>
<evidence type="ECO:0000313" key="2">
    <source>
        <dbReference type="Proteomes" id="UP000013827"/>
    </source>
</evidence>